<dbReference type="InterPro" id="IPR027417">
    <property type="entry name" value="P-loop_NTPase"/>
</dbReference>
<feature type="compositionally biased region" description="Basic and acidic residues" evidence="5">
    <location>
        <begin position="301"/>
        <end position="330"/>
    </location>
</feature>
<feature type="compositionally biased region" description="Acidic residues" evidence="5">
    <location>
        <begin position="254"/>
        <end position="269"/>
    </location>
</feature>
<feature type="coiled-coil region" evidence="4">
    <location>
        <begin position="508"/>
        <end position="562"/>
    </location>
</feature>
<dbReference type="Pfam" id="PF13558">
    <property type="entry name" value="SbcC_Walker_B"/>
    <property type="match status" value="1"/>
</dbReference>
<dbReference type="Pfam" id="PF13476">
    <property type="entry name" value="AAA_23"/>
    <property type="match status" value="1"/>
</dbReference>
<feature type="region of interest" description="Disordered" evidence="5">
    <location>
        <begin position="654"/>
        <end position="674"/>
    </location>
</feature>
<dbReference type="EMBL" id="BMHO01000002">
    <property type="protein sequence ID" value="GGD45847.1"/>
    <property type="molecule type" value="Genomic_DNA"/>
</dbReference>
<feature type="domain" description="Rad50/SbcC-type AAA" evidence="6">
    <location>
        <begin position="5"/>
        <end position="224"/>
    </location>
</feature>
<evidence type="ECO:0000256" key="4">
    <source>
        <dbReference type="SAM" id="Coils"/>
    </source>
</evidence>
<dbReference type="RefSeq" id="WP_188713104.1">
    <property type="nucleotide sequence ID" value="NZ_BMHO01000002.1"/>
</dbReference>
<dbReference type="PANTHER" id="PTHR32114">
    <property type="entry name" value="ABC TRANSPORTER ABCH.3"/>
    <property type="match status" value="1"/>
</dbReference>
<reference evidence="7" key="2">
    <citation type="submission" date="2020-09" db="EMBL/GenBank/DDBJ databases">
        <authorList>
            <person name="Sun Q."/>
            <person name="Zhou Y."/>
        </authorList>
    </citation>
    <scope>NUCLEOTIDE SEQUENCE</scope>
    <source>
        <strain evidence="7">CGMCC 1.15152</strain>
    </source>
</reference>
<feature type="compositionally biased region" description="Basic and acidic residues" evidence="5">
    <location>
        <begin position="387"/>
        <end position="418"/>
    </location>
</feature>
<sequence>MRIDRLEIRGFGPFRDLQTIDFERYTGEGIFLIAGRTGAGKSSILDAVCFALYGSAPRYDDSEKRLRSDYAEVGDPTEVALEFGVAGDRWRIERRPQYERPKLRGEGTTTEPSAVTLFRKDGGEWIGVAAREREVASRIAEIVGMNGEQFQQVILLAQGRFARFLLAKNDERQRLLRSLFGTRRFEDYERTLDERRKTAEADVARRSGDLQAILDQVEDLLAEVRERDAAERTDENAEEDSADLTDTEGRTGAGEDETPEASEEPDADTDANGASTNEEPNDAGGADPGDVDARIGSVDAAMERADEHAAAARRAQDDATVARDAAEAAHEKRRRTAERQERRDAARARIGTLDAERDALDAARRELAAARRATTVTSAIDALARAHAERERRTDAAENARQAWAEERQAAADLHGADDPALPAADALPDVLDDFDDACHQRIGRWEPLRDREAQLDERAEQIVRLRAQRTEHDERIARLQQRGEQIPVELDEERAHRDAAIARAATADSARNRIDELGLRLRAAREIAPRTDAYAEAEKAAQQTARERDAADHVLNDLQRRRLAGYSGELAASLTPGEPCTVCGSTAHPSPADPADDRVTDGEIDRAGEARAAAAGAHDQAVEARQRSYTELRAVQERADGRTVEDVEAALGAAREQRDDAERARGETDEREKRIRELDAERARLDEDRTAALEARSGADSEIITAEKLLAAEREAIDAARGPFDSVTARIETVKRRAATARACAAATRERERAGTAEEEAASARDAALAEAEFASVDAAQLARRSADEIVRLEKRITDADASRASAERDLAELTEFELPDERVDVDATAAALAAARTAHDNALERVQATRQAASSLASAAQRAHAALERVHDVLARANVITRLAHSVAGRAPNELRMNLETFVLAAELEEIVQAANLRLAEMSGNRYELRHSDARAHRNAASGLGIEVFDAFTGRARPPHSLSGGETFLASLALALGLAEVVTNRAGGLRLDTLFIDEGFGSLDAETLDVAMRTLEDLRQGGRTIGLISHVESMKEQILTQLQVRRAHGGWSVIDQR</sequence>
<keyword evidence="8" id="KW-1185">Reference proteome</keyword>
<evidence type="ECO:0000313" key="8">
    <source>
        <dbReference type="Proteomes" id="UP000633205"/>
    </source>
</evidence>
<comment type="subunit">
    <text evidence="2">Heterodimer of SbcC and SbcD.</text>
</comment>
<dbReference type="SUPFAM" id="SSF52540">
    <property type="entry name" value="P-loop containing nucleoside triphosphate hydrolases"/>
    <property type="match status" value="1"/>
</dbReference>
<comment type="caution">
    <text evidence="7">The sequence shown here is derived from an EMBL/GenBank/DDBJ whole genome shotgun (WGS) entry which is preliminary data.</text>
</comment>
<keyword evidence="4" id="KW-0175">Coiled coil</keyword>
<feature type="region of interest" description="Disordered" evidence="5">
    <location>
        <begin position="387"/>
        <end position="422"/>
    </location>
</feature>
<dbReference type="Proteomes" id="UP000633205">
    <property type="component" value="Unassembled WGS sequence"/>
</dbReference>
<evidence type="ECO:0000259" key="6">
    <source>
        <dbReference type="Pfam" id="PF13476"/>
    </source>
</evidence>
<feature type="compositionally biased region" description="Acidic residues" evidence="5">
    <location>
        <begin position="236"/>
        <end position="246"/>
    </location>
</feature>
<evidence type="ECO:0000256" key="3">
    <source>
        <dbReference type="ARBA" id="ARBA00013368"/>
    </source>
</evidence>
<dbReference type="PANTHER" id="PTHR32114:SF2">
    <property type="entry name" value="ABC TRANSPORTER ABCH.3"/>
    <property type="match status" value="1"/>
</dbReference>
<evidence type="ECO:0000256" key="1">
    <source>
        <dbReference type="ARBA" id="ARBA00006930"/>
    </source>
</evidence>
<evidence type="ECO:0000256" key="5">
    <source>
        <dbReference type="SAM" id="MobiDB-lite"/>
    </source>
</evidence>
<organism evidence="7 8">
    <name type="scientific">Microbacterium faecale</name>
    <dbReference type="NCBI Taxonomy" id="1804630"/>
    <lineage>
        <taxon>Bacteria</taxon>
        <taxon>Bacillati</taxon>
        <taxon>Actinomycetota</taxon>
        <taxon>Actinomycetes</taxon>
        <taxon>Micrococcales</taxon>
        <taxon>Microbacteriaceae</taxon>
        <taxon>Microbacterium</taxon>
    </lineage>
</organism>
<proteinExistence type="inferred from homology"/>
<name>A0A917DJV7_9MICO</name>
<evidence type="ECO:0000256" key="2">
    <source>
        <dbReference type="ARBA" id="ARBA00011322"/>
    </source>
</evidence>
<feature type="compositionally biased region" description="Basic and acidic residues" evidence="5">
    <location>
        <begin position="226"/>
        <end position="235"/>
    </location>
</feature>
<dbReference type="Gene3D" id="3.40.50.300">
    <property type="entry name" value="P-loop containing nucleotide triphosphate hydrolases"/>
    <property type="match status" value="2"/>
</dbReference>
<dbReference type="AlphaFoldDB" id="A0A917DJV7"/>
<protein>
    <recommendedName>
        <fullName evidence="3">Nuclease SbcCD subunit C</fullName>
    </recommendedName>
</protein>
<dbReference type="GO" id="GO:0006302">
    <property type="term" value="P:double-strand break repair"/>
    <property type="evidence" value="ECO:0007669"/>
    <property type="project" value="InterPro"/>
</dbReference>
<dbReference type="GO" id="GO:0016887">
    <property type="term" value="F:ATP hydrolysis activity"/>
    <property type="evidence" value="ECO:0007669"/>
    <property type="project" value="InterPro"/>
</dbReference>
<accession>A0A917DJV7</accession>
<comment type="similarity">
    <text evidence="1">Belongs to the SMC family. SbcC subfamily.</text>
</comment>
<feature type="compositionally biased region" description="Basic and acidic residues" evidence="5">
    <location>
        <begin position="656"/>
        <end position="674"/>
    </location>
</feature>
<evidence type="ECO:0000313" key="7">
    <source>
        <dbReference type="EMBL" id="GGD45847.1"/>
    </source>
</evidence>
<feature type="region of interest" description="Disordered" evidence="5">
    <location>
        <begin position="226"/>
        <end position="349"/>
    </location>
</feature>
<gene>
    <name evidence="7" type="ORF">GCM10010915_28930</name>
</gene>
<reference evidence="7" key="1">
    <citation type="journal article" date="2014" name="Int. J. Syst. Evol. Microbiol.">
        <title>Complete genome sequence of Corynebacterium casei LMG S-19264T (=DSM 44701T), isolated from a smear-ripened cheese.</title>
        <authorList>
            <consortium name="US DOE Joint Genome Institute (JGI-PGF)"/>
            <person name="Walter F."/>
            <person name="Albersmeier A."/>
            <person name="Kalinowski J."/>
            <person name="Ruckert C."/>
        </authorList>
    </citation>
    <scope>NUCLEOTIDE SEQUENCE</scope>
    <source>
        <strain evidence="7">CGMCC 1.15152</strain>
    </source>
</reference>
<feature type="coiled-coil region" evidence="4">
    <location>
        <begin position="449"/>
        <end position="483"/>
    </location>
</feature>
<dbReference type="InterPro" id="IPR038729">
    <property type="entry name" value="Rad50/SbcC_AAA"/>
</dbReference>
<feature type="compositionally biased region" description="Basic and acidic residues" evidence="5">
    <location>
        <begin position="337"/>
        <end position="347"/>
    </location>
</feature>